<reference evidence="7" key="1">
    <citation type="submission" date="2021-01" db="EMBL/GenBank/DDBJ databases">
        <authorList>
            <person name="Corre E."/>
            <person name="Pelletier E."/>
            <person name="Niang G."/>
            <person name="Scheremetjew M."/>
            <person name="Finn R."/>
            <person name="Kale V."/>
            <person name="Holt S."/>
            <person name="Cochrane G."/>
            <person name="Meng A."/>
            <person name="Brown T."/>
            <person name="Cohen L."/>
        </authorList>
    </citation>
    <scope>NUCLEOTIDE SEQUENCE</scope>
    <source>
        <strain evidence="7">MM31A-1</strain>
    </source>
</reference>
<gene>
    <name evidence="6" type="ORF">CDEB00056_LOCUS16103</name>
    <name evidence="7" type="ORF">CDEB00056_LOCUS16104</name>
</gene>
<dbReference type="PROSITE" id="PS51192">
    <property type="entry name" value="HELICASE_ATP_BIND_1"/>
    <property type="match status" value="1"/>
</dbReference>
<dbReference type="InterPro" id="IPR014001">
    <property type="entry name" value="Helicase_ATP-bd"/>
</dbReference>
<accession>A0A6S8WZG0</accession>
<dbReference type="Gene3D" id="1.20.120.1080">
    <property type="match status" value="1"/>
</dbReference>
<dbReference type="AlphaFoldDB" id="A0A6S8WZG0"/>
<dbReference type="InterPro" id="IPR001650">
    <property type="entry name" value="Helicase_C-like"/>
</dbReference>
<keyword evidence="2" id="KW-0067">ATP-binding</keyword>
<dbReference type="Gene3D" id="3.30.1370.50">
    <property type="entry name" value="R3H-like domain"/>
    <property type="match status" value="1"/>
</dbReference>
<evidence type="ECO:0000259" key="5">
    <source>
        <dbReference type="PROSITE" id="PS51194"/>
    </source>
</evidence>
<sequence>MNKLELPPDLTKAERSLMHFIVKRELYPYGLRSKSMGSGDQRRLVIDKFYKTKTTQKSTGMDNKSSKDNKSTKSNINKIQESSRERLELGRMGDDILKRYMGVYPPSDEEIDMINGVGVGEGKGLGKGTGNVNVNVKGDNTSNSNSKGQQQKQQKENKWNLVGKFTDYINENEIDNGRHSHPHPQPHRKPPDINLAKRKALHEKLQSIKHAHPPYANMQKARRKLPAHQYQDMIVNTIRDNRVTILSGETGCGKSTQVPQFILDDDDDDCIKMDMDMGMDMEMKMEMGMGPGCKMAITQPRRISAISLADRVASERCEPVGKQQQGQGSQYQYQQGAVGYNVRMDSSTCAATQMLFLTPGVLLKKFHSDPTLSEFTHIIIDEIHERDKHTEFLMIVLKELVKKRKDLRVVLMSATLQSEALSHYWSIVGEEEGGNDGNGTNRKLLSGNVLDDDKENNSNNDLIKPAIISIPGRTFPVSTYYLEDILRTTGAFGVDESDDESNENDDDMMDMYDNALMSEDEADEYFKIRGGGINDNIDAIDGNINANGLINYQKEMLNRYHSMHDSEQIDNELIVETMKHIDSGRIAGDGAILVFLPGWREISDVMRLLENTYPFNDPRKFLVLPLHSGLPSNEQKLVFKRPPKGVRKVLLSTNIAETSVTFDDVGFVIDSGRAKEKNYDPHLQTSTLQSVWISQASAKQRRGRAGRTRPGSCFHLFSRDQHDTKFRPYLESELLRTSLEEICLQCKTLGLAKGGPGDSDGIPSFLGAALSPPHEKSVTNALDALIALGAMDEDTNLTRLGHCLSHLSVDPRLGKMIVWGYILGCAKDAVAMAVGMSYKSPFILPPPAMRSEAEEAKLDISGDTESDHVTMLKVLKVLDGYRKEGREYEFYNYCSSNFINAATIKMVSDLRQNIARELIAIGYKDPNDMNDWHNRNSNSDSSRENSNLEFLQSAIVAGVFPNVASNQERARNFGTSMNKMCTIHRSSVNGTFKQPLSSKRGQLHQHVAYGEMMKGEGADYTINQTTRLSSVLPILLLCGDLSIRPASLPGLESASLSSSSDNINTNKNGDASEASYNAAMAVNGWISVHCDNLTASALALLRNRLDLTFHRITSNPHRGFDDLLKMETDTLRVLDVVTKSSFDHSNN</sequence>
<evidence type="ECO:0000313" key="6">
    <source>
        <dbReference type="EMBL" id="CAE0471250.1"/>
    </source>
</evidence>
<feature type="region of interest" description="Disordered" evidence="3">
    <location>
        <begin position="55"/>
        <end position="87"/>
    </location>
</feature>
<dbReference type="InterPro" id="IPR007502">
    <property type="entry name" value="Helicase-assoc_dom"/>
</dbReference>
<dbReference type="SMART" id="SM00847">
    <property type="entry name" value="HA2"/>
    <property type="match status" value="1"/>
</dbReference>
<dbReference type="GO" id="GO:0005524">
    <property type="term" value="F:ATP binding"/>
    <property type="evidence" value="ECO:0007669"/>
    <property type="project" value="UniProtKB-KW"/>
</dbReference>
<organism evidence="7">
    <name type="scientific">Chaetoceros debilis</name>
    <dbReference type="NCBI Taxonomy" id="122233"/>
    <lineage>
        <taxon>Eukaryota</taxon>
        <taxon>Sar</taxon>
        <taxon>Stramenopiles</taxon>
        <taxon>Ochrophyta</taxon>
        <taxon>Bacillariophyta</taxon>
        <taxon>Coscinodiscophyceae</taxon>
        <taxon>Chaetocerotophycidae</taxon>
        <taxon>Chaetocerotales</taxon>
        <taxon>Chaetocerotaceae</taxon>
        <taxon>Chaetoceros</taxon>
    </lineage>
</organism>
<protein>
    <recommendedName>
        <fullName evidence="8">RNA helicase</fullName>
    </recommendedName>
</protein>
<dbReference type="PANTHER" id="PTHR18934">
    <property type="entry name" value="ATP-DEPENDENT RNA HELICASE"/>
    <property type="match status" value="1"/>
</dbReference>
<dbReference type="InterPro" id="IPR036867">
    <property type="entry name" value="R3H_dom_sf"/>
</dbReference>
<dbReference type="Pfam" id="PF00270">
    <property type="entry name" value="DEAD"/>
    <property type="match status" value="1"/>
</dbReference>
<evidence type="ECO:0000256" key="3">
    <source>
        <dbReference type="SAM" id="MobiDB-lite"/>
    </source>
</evidence>
<name>A0A6S8WZG0_9STRA</name>
<evidence type="ECO:0000256" key="1">
    <source>
        <dbReference type="ARBA" id="ARBA00022741"/>
    </source>
</evidence>
<feature type="compositionally biased region" description="Basic residues" evidence="3">
    <location>
        <begin position="179"/>
        <end position="188"/>
    </location>
</feature>
<keyword evidence="1" id="KW-0547">Nucleotide-binding</keyword>
<feature type="compositionally biased region" description="Low complexity" evidence="3">
    <location>
        <begin position="130"/>
        <end position="152"/>
    </location>
</feature>
<dbReference type="GO" id="GO:0003723">
    <property type="term" value="F:RNA binding"/>
    <property type="evidence" value="ECO:0007669"/>
    <property type="project" value="TreeGrafter"/>
</dbReference>
<dbReference type="PROSITE" id="PS51194">
    <property type="entry name" value="HELICASE_CTER"/>
    <property type="match status" value="1"/>
</dbReference>
<dbReference type="GO" id="GO:0004386">
    <property type="term" value="F:helicase activity"/>
    <property type="evidence" value="ECO:0007669"/>
    <property type="project" value="TreeGrafter"/>
</dbReference>
<evidence type="ECO:0008006" key="8">
    <source>
        <dbReference type="Google" id="ProtNLM"/>
    </source>
</evidence>
<dbReference type="PANTHER" id="PTHR18934:SF213">
    <property type="entry name" value="3'-5' RNA HELICASE YTHDC2"/>
    <property type="match status" value="1"/>
</dbReference>
<proteinExistence type="predicted"/>
<feature type="region of interest" description="Disordered" evidence="3">
    <location>
        <begin position="172"/>
        <end position="192"/>
    </location>
</feature>
<dbReference type="SMART" id="SM00490">
    <property type="entry name" value="HELICc"/>
    <property type="match status" value="1"/>
</dbReference>
<feature type="region of interest" description="Disordered" evidence="3">
    <location>
        <begin position="431"/>
        <end position="457"/>
    </location>
</feature>
<evidence type="ECO:0000313" key="7">
    <source>
        <dbReference type="EMBL" id="CAE0471251.1"/>
    </source>
</evidence>
<feature type="region of interest" description="Disordered" evidence="3">
    <location>
        <begin position="125"/>
        <end position="158"/>
    </location>
</feature>
<dbReference type="SMART" id="SM00487">
    <property type="entry name" value="DEXDc"/>
    <property type="match status" value="1"/>
</dbReference>
<dbReference type="InterPro" id="IPR027417">
    <property type="entry name" value="P-loop_NTPase"/>
</dbReference>
<dbReference type="Pfam" id="PF00271">
    <property type="entry name" value="Helicase_C"/>
    <property type="match status" value="1"/>
</dbReference>
<dbReference type="InterPro" id="IPR011545">
    <property type="entry name" value="DEAD/DEAH_box_helicase_dom"/>
</dbReference>
<feature type="domain" description="Helicase C-terminal" evidence="5">
    <location>
        <begin position="568"/>
        <end position="750"/>
    </location>
</feature>
<dbReference type="CDD" id="cd17917">
    <property type="entry name" value="DEXHc_RHA-like"/>
    <property type="match status" value="1"/>
</dbReference>
<dbReference type="Gene3D" id="3.40.50.300">
    <property type="entry name" value="P-loop containing nucleotide triphosphate hydrolases"/>
    <property type="match status" value="2"/>
</dbReference>
<feature type="domain" description="Helicase ATP-binding" evidence="4">
    <location>
        <begin position="235"/>
        <end position="434"/>
    </location>
</feature>
<dbReference type="SUPFAM" id="SSF52540">
    <property type="entry name" value="P-loop containing nucleoside triphosphate hydrolases"/>
    <property type="match status" value="1"/>
</dbReference>
<dbReference type="Pfam" id="PF21010">
    <property type="entry name" value="HA2_C"/>
    <property type="match status" value="1"/>
</dbReference>
<dbReference type="EMBL" id="HBIO01020918">
    <property type="protein sequence ID" value="CAE0471250.1"/>
    <property type="molecule type" value="Transcribed_RNA"/>
</dbReference>
<evidence type="ECO:0000259" key="4">
    <source>
        <dbReference type="PROSITE" id="PS51192"/>
    </source>
</evidence>
<dbReference type="CDD" id="cd18791">
    <property type="entry name" value="SF2_C_RHA"/>
    <property type="match status" value="1"/>
</dbReference>
<dbReference type="EMBL" id="HBIO01020919">
    <property type="protein sequence ID" value="CAE0471251.1"/>
    <property type="molecule type" value="Transcribed_RNA"/>
</dbReference>
<evidence type="ECO:0000256" key="2">
    <source>
        <dbReference type="ARBA" id="ARBA00022840"/>
    </source>
</evidence>